<proteinExistence type="predicted"/>
<feature type="compositionally biased region" description="Acidic residues" evidence="1">
    <location>
        <begin position="1"/>
        <end position="10"/>
    </location>
</feature>
<evidence type="ECO:0000313" key="2">
    <source>
        <dbReference type="EMBL" id="GES34630.1"/>
    </source>
</evidence>
<name>A0A5J4LSI3_9ACTN</name>
<evidence type="ECO:0000313" key="3">
    <source>
        <dbReference type="Proteomes" id="UP000325598"/>
    </source>
</evidence>
<keyword evidence="3" id="KW-1185">Reference proteome</keyword>
<accession>A0A5J4LSI3</accession>
<feature type="region of interest" description="Disordered" evidence="1">
    <location>
        <begin position="1"/>
        <end position="23"/>
    </location>
</feature>
<comment type="caution">
    <text evidence="2">The sequence shown here is derived from an EMBL/GenBank/DDBJ whole genome shotgun (WGS) entry which is preliminary data.</text>
</comment>
<gene>
    <name evidence="2" type="ORF">San01_71180</name>
</gene>
<sequence>MVGVVEEEDQVTQAEQGVGAGSGRREVPAVAMYVTDHVHSHGVTLDRAGRCGEGAGGQGYFRVTDPLV</sequence>
<reference evidence="2 3" key="1">
    <citation type="submission" date="2019-10" db="EMBL/GenBank/DDBJ databases">
        <title>Whole genome shotgun sequence of Streptomyces angustmyceticus NBRC 3934.</title>
        <authorList>
            <person name="Hosoyama A."/>
            <person name="Ichikawa N."/>
            <person name="Kimura A."/>
            <person name="Kitahashi Y."/>
            <person name="Komaki H."/>
            <person name="Uohara A."/>
        </authorList>
    </citation>
    <scope>NUCLEOTIDE SEQUENCE [LARGE SCALE GENOMIC DNA]</scope>
    <source>
        <strain evidence="2 3">NBRC 3934</strain>
    </source>
</reference>
<protein>
    <submittedName>
        <fullName evidence="2">Uncharacterized protein</fullName>
    </submittedName>
</protein>
<evidence type="ECO:0000256" key="1">
    <source>
        <dbReference type="SAM" id="MobiDB-lite"/>
    </source>
</evidence>
<dbReference type="EMBL" id="BLAG01000033">
    <property type="protein sequence ID" value="GES34630.1"/>
    <property type="molecule type" value="Genomic_DNA"/>
</dbReference>
<dbReference type="Proteomes" id="UP000325598">
    <property type="component" value="Unassembled WGS sequence"/>
</dbReference>
<organism evidence="2 3">
    <name type="scientific">Streptomyces angustmyceticus</name>
    <dbReference type="NCBI Taxonomy" id="285578"/>
    <lineage>
        <taxon>Bacteria</taxon>
        <taxon>Bacillati</taxon>
        <taxon>Actinomycetota</taxon>
        <taxon>Actinomycetes</taxon>
        <taxon>Kitasatosporales</taxon>
        <taxon>Streptomycetaceae</taxon>
        <taxon>Streptomyces</taxon>
    </lineage>
</organism>
<dbReference type="AlphaFoldDB" id="A0A5J4LSI3"/>